<reference evidence="2" key="1">
    <citation type="journal article" date="2023" name="Plant J.">
        <title>Genome sequences and population genomics provide insights into the demographic history, inbreeding, and mutation load of two 'living fossil' tree species of Dipteronia.</title>
        <authorList>
            <person name="Feng Y."/>
            <person name="Comes H.P."/>
            <person name="Chen J."/>
            <person name="Zhu S."/>
            <person name="Lu R."/>
            <person name="Zhang X."/>
            <person name="Li P."/>
            <person name="Qiu J."/>
            <person name="Olsen K.M."/>
            <person name="Qiu Y."/>
        </authorList>
    </citation>
    <scope>NUCLEOTIDE SEQUENCE</scope>
    <source>
        <strain evidence="2">NBL</strain>
    </source>
</reference>
<sequence length="137" mass="15041">MLNQNTTYESKFLKPKFNTKRGASVHQTQIQHQTKSISAPKHKFNNRYSSNPATTFIGKISAPLLAAERGELDLPTGGADPRFHQHVQQIRVSSKLVEEIRVSSTSLSSRRQPSTGGLGGRVGILSEIETIALKQSS</sequence>
<dbReference type="AlphaFoldDB" id="A0AAE0E308"/>
<evidence type="ECO:0000256" key="1">
    <source>
        <dbReference type="SAM" id="MobiDB-lite"/>
    </source>
</evidence>
<feature type="compositionally biased region" description="Polar residues" evidence="1">
    <location>
        <begin position="25"/>
        <end position="37"/>
    </location>
</feature>
<keyword evidence="3" id="KW-1185">Reference proteome</keyword>
<evidence type="ECO:0000313" key="2">
    <source>
        <dbReference type="EMBL" id="KAK3205705.1"/>
    </source>
</evidence>
<gene>
    <name evidence="2" type="ORF">Dsin_019751</name>
</gene>
<proteinExistence type="predicted"/>
<dbReference type="Proteomes" id="UP001281410">
    <property type="component" value="Unassembled WGS sequence"/>
</dbReference>
<comment type="caution">
    <text evidence="2">The sequence shown here is derived from an EMBL/GenBank/DDBJ whole genome shotgun (WGS) entry which is preliminary data.</text>
</comment>
<organism evidence="2 3">
    <name type="scientific">Dipteronia sinensis</name>
    <dbReference type="NCBI Taxonomy" id="43782"/>
    <lineage>
        <taxon>Eukaryota</taxon>
        <taxon>Viridiplantae</taxon>
        <taxon>Streptophyta</taxon>
        <taxon>Embryophyta</taxon>
        <taxon>Tracheophyta</taxon>
        <taxon>Spermatophyta</taxon>
        <taxon>Magnoliopsida</taxon>
        <taxon>eudicotyledons</taxon>
        <taxon>Gunneridae</taxon>
        <taxon>Pentapetalae</taxon>
        <taxon>rosids</taxon>
        <taxon>malvids</taxon>
        <taxon>Sapindales</taxon>
        <taxon>Sapindaceae</taxon>
        <taxon>Hippocastanoideae</taxon>
        <taxon>Acereae</taxon>
        <taxon>Dipteronia</taxon>
    </lineage>
</organism>
<protein>
    <submittedName>
        <fullName evidence="2">Uncharacterized protein</fullName>
    </submittedName>
</protein>
<accession>A0AAE0E308</accession>
<evidence type="ECO:0000313" key="3">
    <source>
        <dbReference type="Proteomes" id="UP001281410"/>
    </source>
</evidence>
<feature type="region of interest" description="Disordered" evidence="1">
    <location>
        <begin position="19"/>
        <end position="45"/>
    </location>
</feature>
<name>A0AAE0E308_9ROSI</name>
<dbReference type="EMBL" id="JANJYJ010000006">
    <property type="protein sequence ID" value="KAK3205705.1"/>
    <property type="molecule type" value="Genomic_DNA"/>
</dbReference>